<proteinExistence type="predicted"/>
<reference evidence="2" key="1">
    <citation type="submission" date="2016-09" db="EMBL/GenBank/DDBJ databases">
        <authorList>
            <person name="Greninger A.L."/>
            <person name="Jerome K.R."/>
            <person name="Mcnair B."/>
            <person name="Wallis C."/>
            <person name="Fang F."/>
        </authorList>
    </citation>
    <scope>NUCLEOTIDE SEQUENCE [LARGE SCALE GENOMIC DNA]</scope>
    <source>
        <strain evidence="2">M6</strain>
    </source>
</reference>
<gene>
    <name evidence="1" type="ORF">BHQ18_23275</name>
</gene>
<comment type="caution">
    <text evidence="1">The sequence shown here is derived from an EMBL/GenBank/DDBJ whole genome shotgun (WGS) entry which is preliminary data.</text>
</comment>
<dbReference type="STRING" id="1776.BHQ18_23275"/>
<accession>A0A1E3RCG3</accession>
<protein>
    <submittedName>
        <fullName evidence="1">Uncharacterized protein</fullName>
    </submittedName>
</protein>
<dbReference type="OrthoDB" id="4618098at2"/>
<dbReference type="Proteomes" id="UP000094053">
    <property type="component" value="Unassembled WGS sequence"/>
</dbReference>
<evidence type="ECO:0000313" key="2">
    <source>
        <dbReference type="Proteomes" id="UP000094053"/>
    </source>
</evidence>
<evidence type="ECO:0000313" key="1">
    <source>
        <dbReference type="EMBL" id="ODQ87573.1"/>
    </source>
</evidence>
<dbReference type="AlphaFoldDB" id="A0A1E3RCG3"/>
<keyword evidence="2" id="KW-1185">Reference proteome</keyword>
<organism evidence="1 2">
    <name type="scientific">Mycolicibacterium flavescens</name>
    <name type="common">Mycobacterium flavescens</name>
    <dbReference type="NCBI Taxonomy" id="1776"/>
    <lineage>
        <taxon>Bacteria</taxon>
        <taxon>Bacillati</taxon>
        <taxon>Actinomycetota</taxon>
        <taxon>Actinomycetes</taxon>
        <taxon>Mycobacteriales</taxon>
        <taxon>Mycobacteriaceae</taxon>
        <taxon>Mycolicibacterium</taxon>
    </lineage>
</organism>
<name>A0A1E3RCG3_MYCFV</name>
<sequence length="205" mass="23332">MHHGDYLNRRDDHALCGRALQRPTRLDSGRSPDRVCPDCEAMLLEYHVAWWRETALSAVAELEELRASRREPEVAADDVPQPRVTAEIEAQADGEGAAFLDRARRELLELCRQFDGAVPYWRLKNAMQAFSDGLGTEERVALAEEIGADGSLIRWCTGEAERLGWNVTNSPVQAENEVMWDAWKHDAYQTPKKTKWRLGRSRSND</sequence>
<dbReference type="EMBL" id="MIHA01000021">
    <property type="protein sequence ID" value="ODQ87573.1"/>
    <property type="molecule type" value="Genomic_DNA"/>
</dbReference>